<feature type="domain" description="C2" evidence="3">
    <location>
        <begin position="1"/>
        <end position="113"/>
    </location>
</feature>
<evidence type="ECO:0000313" key="4">
    <source>
        <dbReference type="EMBL" id="PPQ91236.1"/>
    </source>
</evidence>
<accession>A0A409XKJ2</accession>
<dbReference type="SUPFAM" id="SSF52540">
    <property type="entry name" value="P-loop containing nucleoside triphosphate hydrolases"/>
    <property type="match status" value="1"/>
</dbReference>
<dbReference type="Pfam" id="PF00168">
    <property type="entry name" value="C2"/>
    <property type="match status" value="1"/>
</dbReference>
<sequence>MAPISTRSGLGSTIDLKVNIFEGRELHKPHALSASSYAIDLVFNKKTISSKGGRKGDRSPQWNESFIFSAESMSSLRINLVCKHNDSWDDHVVGYTVIDLLDIERNEDVELELIDPVKGDSRIRGYLIVMVNVATPGKICECEECITDLESVHYLDTIGFIQSLSSEQLKKMPPVWNQLLSSLGTFASIAEKVAELDSRAKLAVGAMTFAFTIVFEQIERDMRIEELVHIIDDLYKFFLASQPMQKITLFKDTLQRLLIQTAECAYFIANYRKVKHFGKLFLRSYYRADSMISKFQAAFGELKIELILGTALQTAVVSFRILQKIENVENILHLNNLPKLDAINWDSGKVCARGTRQSIIDDVVRWASASNPIGRTQESRIYMLSGPPGCGKSAIAHTIAQAFHQQKRLGASVFLDKHVEGANSQRISSSIAFQLAGYDPTVRARMADQLKADQSLAWADIGRQFPDLIVEATRNLVMIGPVLIVIDGLHNSITLAEQHRLLTAISLHSVNLPSNFRILLTSRFHDAIVGTLEQAPHCHIEEIGFNEAGGTLDATGYITQCLQELFEKKPNVAEHYTIEELHDHFMGRAMGMHLWISVASRALLLCGDGDEIAILKNMLSTRIPLSKEDTMDDLFRAIIKIIPLPVLVPSIVFGTLIKSTKPLSLLVLRQVAGPPFERDENVVDLMQKLGCIIEKGRDRQGTLLYGVHPSLEDFLTNKQRSVETNIVINRNIPTRSLADACLDELLLSLKHNVIELENVMVLNDEIDDLPERLRQHIPEALHYACLHWVPPLKAIEGVRYLTDPTFERLEGFLATGLLYWFEIMSFLGCLDLCQPMLEQLVAWYERVKIPRDDDIYILAVEGIQFIINFFPIISKSAMQTYLSALPLMVSDSLLFKIYSEEKVPGMNNLESDAQSRWRPLDTPSDWPRTVTSNSNFRSTKVPEDEFSDASSISHFGYLVAQASHIQGKVSFLDARKGHEVRRSIHTDDVVLGVAFSPDGQHIATAAEDNISVWDLETGKRLHRLKTKILGNSFVKYSANGKRIMAGEALGTIEIWQADTGNFLNAFRPHTNIEETWATVAWSPDGGHVAFPNPIGIGMFNAETGKKTGKNVALHFDKYPFKAEEFRFAWAPNSEVIATSSGYSKDGCIRVHHNYLKNDKKDIVTFECSRFWPSQLIFSPDSAYTVAILHGFYTNGTPPEPKIQLWDSRTGDLLYSQGTRVAMTSIYFVPDTQEIIFQSERYDKPPIRLINCPPAHLIQPVNSTGLNTKIIPTNIQYSHDTTDASLQYASMVDDEGWILSTKGQRQMWIPYPKYSLYSDLAPGLSNHRTLEVRSPDTNEIVLRFVIELNIKV</sequence>
<dbReference type="Gene3D" id="3.40.50.300">
    <property type="entry name" value="P-loop containing nucleotide triphosphate hydrolases"/>
    <property type="match status" value="1"/>
</dbReference>
<evidence type="ECO:0000313" key="5">
    <source>
        <dbReference type="Proteomes" id="UP000283269"/>
    </source>
</evidence>
<dbReference type="InterPro" id="IPR015943">
    <property type="entry name" value="WD40/YVTN_repeat-like_dom_sf"/>
</dbReference>
<dbReference type="InterPro" id="IPR027417">
    <property type="entry name" value="P-loop_NTPase"/>
</dbReference>
<evidence type="ECO:0000259" key="3">
    <source>
        <dbReference type="PROSITE" id="PS50004"/>
    </source>
</evidence>
<dbReference type="InterPro" id="IPR035892">
    <property type="entry name" value="C2_domain_sf"/>
</dbReference>
<protein>
    <recommendedName>
        <fullName evidence="3">C2 domain-containing protein</fullName>
    </recommendedName>
</protein>
<gene>
    <name evidence="4" type="ORF">CVT25_000091</name>
</gene>
<dbReference type="Gene3D" id="2.60.40.150">
    <property type="entry name" value="C2 domain"/>
    <property type="match status" value="1"/>
</dbReference>
<dbReference type="Pfam" id="PF24883">
    <property type="entry name" value="NPHP3_N"/>
    <property type="match status" value="1"/>
</dbReference>
<dbReference type="OrthoDB" id="163438at2759"/>
<dbReference type="SMART" id="SM00320">
    <property type="entry name" value="WD40"/>
    <property type="match status" value="2"/>
</dbReference>
<dbReference type="Gene3D" id="2.130.10.10">
    <property type="entry name" value="YVTN repeat-like/Quinoprotein amine dehydrogenase"/>
    <property type="match status" value="2"/>
</dbReference>
<dbReference type="Pfam" id="PF00400">
    <property type="entry name" value="WD40"/>
    <property type="match status" value="1"/>
</dbReference>
<dbReference type="PROSITE" id="PS50004">
    <property type="entry name" value="C2"/>
    <property type="match status" value="1"/>
</dbReference>
<dbReference type="InParanoid" id="A0A409XKJ2"/>
<dbReference type="PANTHER" id="PTHR10039:SF14">
    <property type="entry name" value="NACHT DOMAIN-CONTAINING PROTEIN"/>
    <property type="match status" value="1"/>
</dbReference>
<organism evidence="4 5">
    <name type="scientific">Psilocybe cyanescens</name>
    <dbReference type="NCBI Taxonomy" id="93625"/>
    <lineage>
        <taxon>Eukaryota</taxon>
        <taxon>Fungi</taxon>
        <taxon>Dikarya</taxon>
        <taxon>Basidiomycota</taxon>
        <taxon>Agaricomycotina</taxon>
        <taxon>Agaricomycetes</taxon>
        <taxon>Agaricomycetidae</taxon>
        <taxon>Agaricales</taxon>
        <taxon>Agaricineae</taxon>
        <taxon>Strophariaceae</taxon>
        <taxon>Psilocybe</taxon>
    </lineage>
</organism>
<evidence type="ECO:0000256" key="2">
    <source>
        <dbReference type="SAM" id="MobiDB-lite"/>
    </source>
</evidence>
<dbReference type="InterPro" id="IPR001680">
    <property type="entry name" value="WD40_rpt"/>
</dbReference>
<feature type="compositionally biased region" description="Polar residues" evidence="2">
    <location>
        <begin position="929"/>
        <end position="938"/>
    </location>
</feature>
<comment type="caution">
    <text evidence="4">The sequence shown here is derived from an EMBL/GenBank/DDBJ whole genome shotgun (WGS) entry which is preliminary data.</text>
</comment>
<dbReference type="CDD" id="cd00030">
    <property type="entry name" value="C2"/>
    <property type="match status" value="1"/>
</dbReference>
<dbReference type="Proteomes" id="UP000283269">
    <property type="component" value="Unassembled WGS sequence"/>
</dbReference>
<keyword evidence="5" id="KW-1185">Reference proteome</keyword>
<dbReference type="EMBL" id="NHYD01001415">
    <property type="protein sequence ID" value="PPQ91236.1"/>
    <property type="molecule type" value="Genomic_DNA"/>
</dbReference>
<evidence type="ECO:0000256" key="1">
    <source>
        <dbReference type="ARBA" id="ARBA00022737"/>
    </source>
</evidence>
<dbReference type="InterPro" id="IPR000008">
    <property type="entry name" value="C2_dom"/>
</dbReference>
<dbReference type="STRING" id="93625.A0A409XKJ2"/>
<dbReference type="SUPFAM" id="SSF69322">
    <property type="entry name" value="Tricorn protease domain 2"/>
    <property type="match status" value="1"/>
</dbReference>
<reference evidence="4 5" key="1">
    <citation type="journal article" date="2018" name="Evol. Lett.">
        <title>Horizontal gene cluster transfer increased hallucinogenic mushroom diversity.</title>
        <authorList>
            <person name="Reynolds H.T."/>
            <person name="Vijayakumar V."/>
            <person name="Gluck-Thaler E."/>
            <person name="Korotkin H.B."/>
            <person name="Matheny P.B."/>
            <person name="Slot J.C."/>
        </authorList>
    </citation>
    <scope>NUCLEOTIDE SEQUENCE [LARGE SCALE GENOMIC DNA]</scope>
    <source>
        <strain evidence="4 5">2631</strain>
    </source>
</reference>
<feature type="region of interest" description="Disordered" evidence="2">
    <location>
        <begin position="914"/>
        <end position="941"/>
    </location>
</feature>
<dbReference type="InterPro" id="IPR056884">
    <property type="entry name" value="NPHP3-like_N"/>
</dbReference>
<proteinExistence type="predicted"/>
<name>A0A409XKJ2_PSICY</name>
<dbReference type="SUPFAM" id="SSF49562">
    <property type="entry name" value="C2 domain (Calcium/lipid-binding domain, CaLB)"/>
    <property type="match status" value="1"/>
</dbReference>
<keyword evidence="1" id="KW-0677">Repeat</keyword>
<dbReference type="PANTHER" id="PTHR10039">
    <property type="entry name" value="AMELOGENIN"/>
    <property type="match status" value="1"/>
</dbReference>